<dbReference type="EMBL" id="SLZV01000023">
    <property type="protein sequence ID" value="TCS65448.1"/>
    <property type="molecule type" value="Genomic_DNA"/>
</dbReference>
<sequence length="83" mass="10089">METIGEKAEGKSLTRSVTKKSTQKRRITNCESCMNYEYDEEYEYYVCSKNLDEDEMYRFVRGEFRDCPYYQFGDEYQIVKKQI</sequence>
<feature type="compositionally biased region" description="Basic and acidic residues" evidence="1">
    <location>
        <begin position="1"/>
        <end position="12"/>
    </location>
</feature>
<evidence type="ECO:0000313" key="4">
    <source>
        <dbReference type="EMBL" id="TCS65448.1"/>
    </source>
</evidence>
<evidence type="ECO:0000256" key="1">
    <source>
        <dbReference type="SAM" id="MobiDB-lite"/>
    </source>
</evidence>
<dbReference type="Proteomes" id="UP000702954">
    <property type="component" value="Unassembled WGS sequence"/>
</dbReference>
<evidence type="ECO:0000259" key="2">
    <source>
        <dbReference type="Pfam" id="PF20076"/>
    </source>
</evidence>
<dbReference type="AlphaFoldDB" id="A0A4R3JH17"/>
<feature type="region of interest" description="Disordered" evidence="1">
    <location>
        <begin position="1"/>
        <end position="22"/>
    </location>
</feature>
<gene>
    <name evidence="4" type="ORF">EDD74_12314</name>
    <name evidence="3" type="ORF">FAEUMB_04750</name>
</gene>
<reference evidence="3 6" key="1">
    <citation type="journal article" date="2018" name="Int. J. Syst. Evol. Microbiol.">
        <title>Draft Genome Sequence of Faecalimonas umbilicata JCM 30896T, an Acetate-Producing Bacterium Isolated from Human Feces.</title>
        <authorList>
            <person name="Sakamoto M."/>
            <person name="Ikeyama N."/>
            <person name="Yuki M."/>
            <person name="Ohkuma M."/>
        </authorList>
    </citation>
    <scope>NUCLEOTIDE SEQUENCE [LARGE SCALE GENOMIC DNA]</scope>
    <source>
        <strain evidence="3 6">EGH7</strain>
    </source>
</reference>
<accession>A0A4R3JH17</accession>
<dbReference type="EMBL" id="BHEO01000002">
    <property type="protein sequence ID" value="GBU03934.1"/>
    <property type="molecule type" value="Genomic_DNA"/>
</dbReference>
<reference evidence="4 5" key="2">
    <citation type="submission" date="2019-03" db="EMBL/GenBank/DDBJ databases">
        <title>Genomic Encyclopedia of Type Strains, Phase IV (KMG-IV): sequencing the most valuable type-strain genomes for metagenomic binning, comparative biology and taxonomic classification.</title>
        <authorList>
            <person name="Goeker M."/>
        </authorList>
    </citation>
    <scope>NUCLEOTIDE SEQUENCE [LARGE SCALE GENOMIC DNA]</scope>
    <source>
        <strain evidence="4 5">DSM 103426</strain>
    </source>
</reference>
<name>A0A4R3JH17_9FIRM</name>
<protein>
    <recommendedName>
        <fullName evidence="2">DUF6472 domain-containing protein</fullName>
    </recommendedName>
</protein>
<keyword evidence="6" id="KW-1185">Reference proteome</keyword>
<organism evidence="4 5">
    <name type="scientific">Faecalimonas umbilicata</name>
    <dbReference type="NCBI Taxonomy" id="1912855"/>
    <lineage>
        <taxon>Bacteria</taxon>
        <taxon>Bacillati</taxon>
        <taxon>Bacillota</taxon>
        <taxon>Clostridia</taxon>
        <taxon>Lachnospirales</taxon>
        <taxon>Lachnospiraceae</taxon>
        <taxon>Faecalimonas</taxon>
    </lineage>
</organism>
<feature type="domain" description="DUF6472" evidence="2">
    <location>
        <begin position="28"/>
        <end position="83"/>
    </location>
</feature>
<evidence type="ECO:0000313" key="5">
    <source>
        <dbReference type="Proteomes" id="UP000294613"/>
    </source>
</evidence>
<evidence type="ECO:0000313" key="6">
    <source>
        <dbReference type="Proteomes" id="UP000702954"/>
    </source>
</evidence>
<dbReference type="InterPro" id="IPR045525">
    <property type="entry name" value="DUF6472"/>
</dbReference>
<dbReference type="Proteomes" id="UP000294613">
    <property type="component" value="Unassembled WGS sequence"/>
</dbReference>
<dbReference type="Pfam" id="PF20076">
    <property type="entry name" value="DUF6472"/>
    <property type="match status" value="1"/>
</dbReference>
<proteinExistence type="predicted"/>
<comment type="caution">
    <text evidence="4">The sequence shown here is derived from an EMBL/GenBank/DDBJ whole genome shotgun (WGS) entry which is preliminary data.</text>
</comment>
<evidence type="ECO:0000313" key="3">
    <source>
        <dbReference type="EMBL" id="GBU03934.1"/>
    </source>
</evidence>